<evidence type="ECO:0000256" key="15">
    <source>
        <dbReference type="ARBA" id="ARBA00031306"/>
    </source>
</evidence>
<evidence type="ECO:0000313" key="21">
    <source>
        <dbReference type="EMBL" id="WDE04442.1"/>
    </source>
</evidence>
<gene>
    <name evidence="21" type="ORF">SG34_024400</name>
</gene>
<evidence type="ECO:0000313" key="22">
    <source>
        <dbReference type="Proteomes" id="UP000032352"/>
    </source>
</evidence>
<dbReference type="RefSeq" id="WP_044841394.1">
    <property type="nucleotide sequence ID" value="NZ_CP059733.1"/>
</dbReference>
<dbReference type="Gene3D" id="3.10.520.10">
    <property type="entry name" value="ApbE-like domains"/>
    <property type="match status" value="1"/>
</dbReference>
<evidence type="ECO:0000256" key="3">
    <source>
        <dbReference type="ARBA" id="ARBA00016337"/>
    </source>
</evidence>
<evidence type="ECO:0000256" key="19">
    <source>
        <dbReference type="PIRSR" id="PIRSR006268-2"/>
    </source>
</evidence>
<keyword evidence="10 18" id="KW-0274">FAD</keyword>
<evidence type="ECO:0000256" key="8">
    <source>
        <dbReference type="ARBA" id="ARBA00022723"/>
    </source>
</evidence>
<evidence type="ECO:0000256" key="10">
    <source>
        <dbReference type="ARBA" id="ARBA00022827"/>
    </source>
</evidence>
<comment type="catalytic activity">
    <reaction evidence="16 18 20">
        <text>L-threonyl-[protein] + FAD = FMN-L-threonyl-[protein] + AMP + H(+)</text>
        <dbReference type="Rhea" id="RHEA:36847"/>
        <dbReference type="Rhea" id="RHEA-COMP:11060"/>
        <dbReference type="Rhea" id="RHEA-COMP:11061"/>
        <dbReference type="ChEBI" id="CHEBI:15378"/>
        <dbReference type="ChEBI" id="CHEBI:30013"/>
        <dbReference type="ChEBI" id="CHEBI:57692"/>
        <dbReference type="ChEBI" id="CHEBI:74257"/>
        <dbReference type="ChEBI" id="CHEBI:456215"/>
        <dbReference type="EC" id="2.7.1.180"/>
    </reaction>
</comment>
<evidence type="ECO:0000256" key="20">
    <source>
        <dbReference type="RuleBase" id="RU363002"/>
    </source>
</evidence>
<dbReference type="AlphaFoldDB" id="A0AAE9Z3D5"/>
<feature type="binding site" evidence="19">
    <location>
        <position position="303"/>
    </location>
    <ligand>
        <name>Mg(2+)</name>
        <dbReference type="ChEBI" id="CHEBI:18420"/>
    </ligand>
</feature>
<keyword evidence="14 20" id="KW-0449">Lipoprotein</keyword>
<name>A0AAE9Z3D5_9GAMM</name>
<keyword evidence="4" id="KW-1003">Cell membrane</keyword>
<keyword evidence="5 20" id="KW-0997">Cell inner membrane</keyword>
<feature type="binding site" evidence="19">
    <location>
        <position position="189"/>
    </location>
    <ligand>
        <name>Mg(2+)</name>
        <dbReference type="ChEBI" id="CHEBI:18420"/>
    </ligand>
</feature>
<evidence type="ECO:0000256" key="2">
    <source>
        <dbReference type="ARBA" id="ARBA00011955"/>
    </source>
</evidence>
<dbReference type="Pfam" id="PF02424">
    <property type="entry name" value="ApbE"/>
    <property type="match status" value="1"/>
</dbReference>
<keyword evidence="7 18" id="KW-0808">Transferase</keyword>
<protein>
    <recommendedName>
        <fullName evidence="3 18">FAD:protein FMN transferase</fullName>
        <ecNumber evidence="2 18">2.7.1.180</ecNumber>
    </recommendedName>
    <alternativeName>
        <fullName evidence="15 18">Flavin transferase</fullName>
    </alternativeName>
</protein>
<evidence type="ECO:0000256" key="13">
    <source>
        <dbReference type="ARBA" id="ARBA00023139"/>
    </source>
</evidence>
<evidence type="ECO:0000256" key="11">
    <source>
        <dbReference type="ARBA" id="ARBA00022842"/>
    </source>
</evidence>
<dbReference type="Proteomes" id="UP000032352">
    <property type="component" value="Chromosome"/>
</dbReference>
<keyword evidence="13" id="KW-0564">Palmitate</keyword>
<dbReference type="PANTHER" id="PTHR30040">
    <property type="entry name" value="THIAMINE BIOSYNTHESIS LIPOPROTEIN APBE"/>
    <property type="match status" value="1"/>
</dbReference>
<comment type="function">
    <text evidence="20">Flavin transferase that catalyzes the transfer of the FMN moiety of FAD and its covalent binding to the hydroxyl group of a threonine residue in a target flavoprotein.</text>
</comment>
<evidence type="ECO:0000256" key="6">
    <source>
        <dbReference type="ARBA" id="ARBA00022630"/>
    </source>
</evidence>
<evidence type="ECO:0000256" key="9">
    <source>
        <dbReference type="ARBA" id="ARBA00022729"/>
    </source>
</evidence>
<keyword evidence="12" id="KW-0472">Membrane</keyword>
<dbReference type="SUPFAM" id="SSF143631">
    <property type="entry name" value="ApbE-like"/>
    <property type="match status" value="1"/>
</dbReference>
<comment type="similarity">
    <text evidence="1 18 20">Belongs to the ApbE family.</text>
</comment>
<dbReference type="PROSITE" id="PS51257">
    <property type="entry name" value="PROKAR_LIPOPROTEIN"/>
    <property type="match status" value="1"/>
</dbReference>
<comment type="subcellular location">
    <subcellularLocation>
        <location evidence="17 20">Cell inner membrane</location>
        <topology evidence="17 20">Lipid-anchor</topology>
        <orientation evidence="17 20">Periplasmic side</orientation>
    </subcellularLocation>
</comment>
<evidence type="ECO:0000256" key="7">
    <source>
        <dbReference type="ARBA" id="ARBA00022679"/>
    </source>
</evidence>
<feature type="binding site" evidence="19">
    <location>
        <position position="307"/>
    </location>
    <ligand>
        <name>Mg(2+)</name>
        <dbReference type="ChEBI" id="CHEBI:18420"/>
    </ligand>
</feature>
<evidence type="ECO:0000256" key="18">
    <source>
        <dbReference type="PIRNR" id="PIRNR006268"/>
    </source>
</evidence>
<dbReference type="InterPro" id="IPR024932">
    <property type="entry name" value="ApbE"/>
</dbReference>
<organism evidence="21 22">
    <name type="scientific">Thalassomonas viridans</name>
    <dbReference type="NCBI Taxonomy" id="137584"/>
    <lineage>
        <taxon>Bacteria</taxon>
        <taxon>Pseudomonadati</taxon>
        <taxon>Pseudomonadota</taxon>
        <taxon>Gammaproteobacteria</taxon>
        <taxon>Alteromonadales</taxon>
        <taxon>Colwelliaceae</taxon>
        <taxon>Thalassomonas</taxon>
    </lineage>
</organism>
<reference evidence="21 22" key="1">
    <citation type="journal article" date="2015" name="Genome Announc.">
        <title>Draft Genome Sequences of Marine Isolates of Thalassomonas viridans and Thalassomonas actiniarum.</title>
        <authorList>
            <person name="Olonade I."/>
            <person name="van Zyl L.J."/>
            <person name="Trindade M."/>
        </authorList>
    </citation>
    <scope>NUCLEOTIDE SEQUENCE [LARGE SCALE GENOMIC DNA]</scope>
    <source>
        <strain evidence="21 22">XOM25</strain>
    </source>
</reference>
<accession>A0AAE9Z3D5</accession>
<sequence>MKTGQVLKQSRFIISRNWLLALTLAFLFSCSDNNQKSGKQEVLLQGNTMGTTYTVKLIGDEQDVENKQVHEKINALLKQVNQEMSTYIPNSELSLFNKSTSGEPVAISEGLERVMAEAIRLGKLTGGKLDVTVGPLVNLWGFGPEYRPETVPSDELLAETKAKTGLDKLTLAEHKLAKALPSLYVDLSTIAKGYGVDKVAELVEANGYQNYLVEIGGEMRLKGFKHNGSLWHVAIEKPITTERAVQQIIVPKDNAVATSGDYRIYFEADGQRFSHIIDPDTGKPINHKLVSVTVIHPSSMTADGLSTAMMVMGEKQAMTFAEENDLAALFIVKTEDGFEQQSTVKFVQFLK</sequence>
<dbReference type="GO" id="GO:0046872">
    <property type="term" value="F:metal ion binding"/>
    <property type="evidence" value="ECO:0007669"/>
    <property type="project" value="UniProtKB-UniRule"/>
</dbReference>
<evidence type="ECO:0000256" key="5">
    <source>
        <dbReference type="ARBA" id="ARBA00022519"/>
    </source>
</evidence>
<evidence type="ECO:0000256" key="17">
    <source>
        <dbReference type="ARBA" id="ARBA00060485"/>
    </source>
</evidence>
<dbReference type="PANTHER" id="PTHR30040:SF2">
    <property type="entry name" value="FAD:PROTEIN FMN TRANSFERASE"/>
    <property type="match status" value="1"/>
</dbReference>
<reference evidence="21 22" key="2">
    <citation type="journal article" date="2022" name="Mar. Drugs">
        <title>Bioassay-Guided Fractionation Leads to the Detection of Cholic Acid Generated by the Rare Thalassomonas sp.</title>
        <authorList>
            <person name="Pheiffer F."/>
            <person name="Schneider Y.K."/>
            <person name="Hansen E.H."/>
            <person name="Andersen J.H."/>
            <person name="Isaksson J."/>
            <person name="Busche T."/>
            <person name="R C."/>
            <person name="Kalinowski J."/>
            <person name="Zyl L.V."/>
            <person name="Trindade M."/>
        </authorList>
    </citation>
    <scope>NUCLEOTIDE SEQUENCE [LARGE SCALE GENOMIC DNA]</scope>
    <source>
        <strain evidence="21 22">XOM25</strain>
    </source>
</reference>
<keyword evidence="11 18" id="KW-0460">Magnesium</keyword>
<evidence type="ECO:0000256" key="14">
    <source>
        <dbReference type="ARBA" id="ARBA00023288"/>
    </source>
</evidence>
<dbReference type="EC" id="2.7.1.180" evidence="2 18"/>
<dbReference type="InterPro" id="IPR003374">
    <property type="entry name" value="ApbE-like_sf"/>
</dbReference>
<keyword evidence="6 18" id="KW-0285">Flavoprotein</keyword>
<comment type="cofactor">
    <cofactor evidence="19">
        <name>Mg(2+)</name>
        <dbReference type="ChEBI" id="CHEBI:18420"/>
    </cofactor>
    <cofactor evidence="19">
        <name>Mn(2+)</name>
        <dbReference type="ChEBI" id="CHEBI:29035"/>
    </cofactor>
    <text evidence="19">Magnesium. Can also use manganese.</text>
</comment>
<dbReference type="GO" id="GO:0005886">
    <property type="term" value="C:plasma membrane"/>
    <property type="evidence" value="ECO:0007669"/>
    <property type="project" value="UniProtKB-SubCell"/>
</dbReference>
<proteinExistence type="inferred from homology"/>
<evidence type="ECO:0000256" key="16">
    <source>
        <dbReference type="ARBA" id="ARBA00048540"/>
    </source>
</evidence>
<evidence type="ECO:0000256" key="4">
    <source>
        <dbReference type="ARBA" id="ARBA00022475"/>
    </source>
</evidence>
<keyword evidence="22" id="KW-1185">Reference proteome</keyword>
<keyword evidence="9" id="KW-0732">Signal</keyword>
<dbReference type="KEGG" id="tvd:SG34_024400"/>
<dbReference type="FunFam" id="3.10.520.10:FF:000001">
    <property type="entry name" value="FAD:protein FMN transferase"/>
    <property type="match status" value="1"/>
</dbReference>
<evidence type="ECO:0000256" key="1">
    <source>
        <dbReference type="ARBA" id="ARBA00008282"/>
    </source>
</evidence>
<keyword evidence="8 18" id="KW-0479">Metal-binding</keyword>
<dbReference type="PIRSF" id="PIRSF006268">
    <property type="entry name" value="ApbE"/>
    <property type="match status" value="1"/>
</dbReference>
<evidence type="ECO:0000256" key="12">
    <source>
        <dbReference type="ARBA" id="ARBA00023136"/>
    </source>
</evidence>
<dbReference type="EMBL" id="CP059733">
    <property type="protein sequence ID" value="WDE04442.1"/>
    <property type="molecule type" value="Genomic_DNA"/>
</dbReference>
<dbReference type="GO" id="GO:0016740">
    <property type="term" value="F:transferase activity"/>
    <property type="evidence" value="ECO:0007669"/>
    <property type="project" value="UniProtKB-UniRule"/>
</dbReference>